<keyword evidence="4" id="KW-0472">Membrane</keyword>
<dbReference type="PANTHER" id="PTHR24100">
    <property type="entry name" value="BUTYROPHILIN"/>
    <property type="match status" value="1"/>
</dbReference>
<dbReference type="Ensembl" id="ENSPFOT00000026010.1">
    <property type="protein sequence ID" value="ENSPFOP00000030866.1"/>
    <property type="gene ID" value="ENSPFOG00000021677.1"/>
</dbReference>
<keyword evidence="6" id="KW-0393">Immunoglobulin domain</keyword>
<keyword evidence="2" id="KW-0812">Transmembrane</keyword>
<evidence type="ECO:0000256" key="3">
    <source>
        <dbReference type="ARBA" id="ARBA00022989"/>
    </source>
</evidence>
<dbReference type="InterPro" id="IPR036179">
    <property type="entry name" value="Ig-like_dom_sf"/>
</dbReference>
<evidence type="ECO:0000313" key="8">
    <source>
        <dbReference type="Ensembl" id="ENSPFOP00000030866.1"/>
    </source>
</evidence>
<feature type="domain" description="Ig-like" evidence="7">
    <location>
        <begin position="12"/>
        <end position="101"/>
    </location>
</feature>
<dbReference type="InterPro" id="IPR007110">
    <property type="entry name" value="Ig-like_dom"/>
</dbReference>
<dbReference type="GO" id="GO:0005102">
    <property type="term" value="F:signaling receptor binding"/>
    <property type="evidence" value="ECO:0007669"/>
    <property type="project" value="TreeGrafter"/>
</dbReference>
<evidence type="ECO:0000256" key="1">
    <source>
        <dbReference type="ARBA" id="ARBA00004167"/>
    </source>
</evidence>
<proteinExistence type="predicted"/>
<accession>A0A096MHH5</accession>
<dbReference type="SMART" id="SM00409">
    <property type="entry name" value="IG"/>
    <property type="match status" value="1"/>
</dbReference>
<protein>
    <recommendedName>
        <fullName evidence="7">Ig-like domain-containing protein</fullName>
    </recommendedName>
</protein>
<dbReference type="Gene3D" id="2.60.40.10">
    <property type="entry name" value="Immunoglobulins"/>
    <property type="match status" value="2"/>
</dbReference>
<dbReference type="OMA" id="PYNCSLW"/>
<dbReference type="InterPro" id="IPR013162">
    <property type="entry name" value="CD80_C2-set"/>
</dbReference>
<evidence type="ECO:0000259" key="7">
    <source>
        <dbReference type="PROSITE" id="PS50835"/>
    </source>
</evidence>
<dbReference type="GeneTree" id="ENSGT00740000117013"/>
<reference evidence="8" key="2">
    <citation type="submission" date="2025-08" db="UniProtKB">
        <authorList>
            <consortium name="Ensembl"/>
        </authorList>
    </citation>
    <scope>IDENTIFICATION</scope>
</reference>
<evidence type="ECO:0000256" key="6">
    <source>
        <dbReference type="ARBA" id="ARBA00023319"/>
    </source>
</evidence>
<dbReference type="AlphaFoldDB" id="A0A096MHH5"/>
<dbReference type="PROSITE" id="PS50835">
    <property type="entry name" value="IG_LIKE"/>
    <property type="match status" value="1"/>
</dbReference>
<dbReference type="InterPro" id="IPR013106">
    <property type="entry name" value="Ig_V-set"/>
</dbReference>
<dbReference type="GO" id="GO:0001817">
    <property type="term" value="P:regulation of cytokine production"/>
    <property type="evidence" value="ECO:0007669"/>
    <property type="project" value="TreeGrafter"/>
</dbReference>
<dbReference type="Pfam" id="PF07686">
    <property type="entry name" value="V-set"/>
    <property type="match status" value="1"/>
</dbReference>
<evidence type="ECO:0000256" key="2">
    <source>
        <dbReference type="ARBA" id="ARBA00022692"/>
    </source>
</evidence>
<comment type="subcellular location">
    <subcellularLocation>
        <location evidence="1">Membrane</location>
        <topology evidence="1">Single-pass membrane protein</topology>
    </subcellularLocation>
</comment>
<dbReference type="SUPFAM" id="SSF48726">
    <property type="entry name" value="Immunoglobulin"/>
    <property type="match status" value="1"/>
</dbReference>
<dbReference type="InterPro" id="IPR050504">
    <property type="entry name" value="IgSF_BTN/MOG"/>
</dbReference>
<dbReference type="GO" id="GO:0050852">
    <property type="term" value="P:T cell receptor signaling pathway"/>
    <property type="evidence" value="ECO:0007669"/>
    <property type="project" value="TreeGrafter"/>
</dbReference>
<reference evidence="8" key="3">
    <citation type="submission" date="2025-09" db="UniProtKB">
        <authorList>
            <consortium name="Ensembl"/>
        </authorList>
    </citation>
    <scope>IDENTIFICATION</scope>
</reference>
<evidence type="ECO:0000256" key="5">
    <source>
        <dbReference type="ARBA" id="ARBA00023157"/>
    </source>
</evidence>
<dbReference type="GO" id="GO:0009897">
    <property type="term" value="C:external side of plasma membrane"/>
    <property type="evidence" value="ECO:0007669"/>
    <property type="project" value="TreeGrafter"/>
</dbReference>
<dbReference type="InterPro" id="IPR003599">
    <property type="entry name" value="Ig_sub"/>
</dbReference>
<dbReference type="InterPro" id="IPR013783">
    <property type="entry name" value="Ig-like_fold"/>
</dbReference>
<keyword evidence="9" id="KW-1185">Reference proteome</keyword>
<keyword evidence="3" id="KW-1133">Transmembrane helix</keyword>
<keyword evidence="5" id="KW-1015">Disulfide bond</keyword>
<reference evidence="9" key="1">
    <citation type="submission" date="2013-10" db="EMBL/GenBank/DDBJ databases">
        <authorList>
            <person name="Schartl M."/>
            <person name="Warren W."/>
        </authorList>
    </citation>
    <scope>NUCLEOTIDE SEQUENCE [LARGE SCALE GENOMIC DNA]</scope>
    <source>
        <strain evidence="9">female</strain>
    </source>
</reference>
<organism evidence="8 9">
    <name type="scientific">Poecilia formosa</name>
    <name type="common">Amazon molly</name>
    <name type="synonym">Limia formosa</name>
    <dbReference type="NCBI Taxonomy" id="48698"/>
    <lineage>
        <taxon>Eukaryota</taxon>
        <taxon>Metazoa</taxon>
        <taxon>Chordata</taxon>
        <taxon>Craniata</taxon>
        <taxon>Vertebrata</taxon>
        <taxon>Euteleostomi</taxon>
        <taxon>Actinopterygii</taxon>
        <taxon>Neopterygii</taxon>
        <taxon>Teleostei</taxon>
        <taxon>Neoteleostei</taxon>
        <taxon>Acanthomorphata</taxon>
        <taxon>Ovalentaria</taxon>
        <taxon>Atherinomorphae</taxon>
        <taxon>Cyprinodontiformes</taxon>
        <taxon>Poeciliidae</taxon>
        <taxon>Poeciliinae</taxon>
        <taxon>Poecilia</taxon>
    </lineage>
</organism>
<evidence type="ECO:0000256" key="4">
    <source>
        <dbReference type="ARBA" id="ARBA00023136"/>
    </source>
</evidence>
<dbReference type="Proteomes" id="UP000028760">
    <property type="component" value="Unassembled WGS sequence"/>
</dbReference>
<evidence type="ECO:0000313" key="9">
    <source>
        <dbReference type="Proteomes" id="UP000028760"/>
    </source>
</evidence>
<sequence>MDTEPKVFKTCGENVTLNCNASEAKLKDSKIFKFDWQHKNKTLCQYMNNTSTDKIKCNFTNTTSQLTLSLTILNIIPSDDGNYHCKLHSGGGIANGQSHLKVGDCFGKPGKDTPSDQCSFEGVFPIADIHWFQGDVNLTDGTETKQNVDDKGYFTVQSTAPTERGSQRQPYNCSLWMPSLNKYISSRMV</sequence>
<name>A0A096MHH5_POEFO</name>
<dbReference type="EMBL" id="AYCK01015838">
    <property type="status" value="NOT_ANNOTATED_CDS"/>
    <property type="molecule type" value="Genomic_DNA"/>
</dbReference>
<dbReference type="Pfam" id="PF08205">
    <property type="entry name" value="C2-set_2"/>
    <property type="match status" value="1"/>
</dbReference>